<accession>X1TW55</accession>
<proteinExistence type="predicted"/>
<gene>
    <name evidence="1" type="ORF">S12H4_23441</name>
</gene>
<name>X1TW55_9ZZZZ</name>
<reference evidence="1" key="1">
    <citation type="journal article" date="2014" name="Front. Microbiol.">
        <title>High frequency of phylogenetically diverse reductive dehalogenase-homologous genes in deep subseafloor sedimentary metagenomes.</title>
        <authorList>
            <person name="Kawai M."/>
            <person name="Futagami T."/>
            <person name="Toyoda A."/>
            <person name="Takaki Y."/>
            <person name="Nishi S."/>
            <person name="Hori S."/>
            <person name="Arai W."/>
            <person name="Tsubouchi T."/>
            <person name="Morono Y."/>
            <person name="Uchiyama I."/>
            <person name="Ito T."/>
            <person name="Fujiyama A."/>
            <person name="Inagaki F."/>
            <person name="Takami H."/>
        </authorList>
    </citation>
    <scope>NUCLEOTIDE SEQUENCE</scope>
    <source>
        <strain evidence="1">Expedition CK06-06</strain>
    </source>
</reference>
<evidence type="ECO:0000313" key="1">
    <source>
        <dbReference type="EMBL" id="GAI84279.1"/>
    </source>
</evidence>
<feature type="non-terminal residue" evidence="1">
    <location>
        <position position="56"/>
    </location>
</feature>
<protein>
    <submittedName>
        <fullName evidence="1">Uncharacterized protein</fullName>
    </submittedName>
</protein>
<organism evidence="1">
    <name type="scientific">marine sediment metagenome</name>
    <dbReference type="NCBI Taxonomy" id="412755"/>
    <lineage>
        <taxon>unclassified sequences</taxon>
        <taxon>metagenomes</taxon>
        <taxon>ecological metagenomes</taxon>
    </lineage>
</organism>
<sequence>MWNIEGYSGQNHVYKVTEKTAMRFNFKVHTNAGQPLIIDDAEKLLNDGYHPLLILS</sequence>
<dbReference type="AlphaFoldDB" id="X1TW55"/>
<comment type="caution">
    <text evidence="1">The sequence shown here is derived from an EMBL/GenBank/DDBJ whole genome shotgun (WGS) entry which is preliminary data.</text>
</comment>
<dbReference type="EMBL" id="BARW01012453">
    <property type="protein sequence ID" value="GAI84279.1"/>
    <property type="molecule type" value="Genomic_DNA"/>
</dbReference>